<protein>
    <submittedName>
        <fullName evidence="2">Transcription factor SPT20 homolog</fullName>
    </submittedName>
</protein>
<proteinExistence type="predicted"/>
<dbReference type="Proteomes" id="UP000694850">
    <property type="component" value="Unplaced"/>
</dbReference>
<dbReference type="RefSeq" id="XP_042639312.1">
    <property type="nucleotide sequence ID" value="XM_042783378.1"/>
</dbReference>
<organism evidence="1 2">
    <name type="scientific">Orycteropus afer afer</name>
    <dbReference type="NCBI Taxonomy" id="1230840"/>
    <lineage>
        <taxon>Eukaryota</taxon>
        <taxon>Metazoa</taxon>
        <taxon>Chordata</taxon>
        <taxon>Craniata</taxon>
        <taxon>Vertebrata</taxon>
        <taxon>Euteleostomi</taxon>
        <taxon>Mammalia</taxon>
        <taxon>Eutheria</taxon>
        <taxon>Afrotheria</taxon>
        <taxon>Tubulidentata</taxon>
        <taxon>Orycteropodidae</taxon>
        <taxon>Orycteropus</taxon>
    </lineage>
</organism>
<reference evidence="2" key="1">
    <citation type="submission" date="2025-08" db="UniProtKB">
        <authorList>
            <consortium name="RefSeq"/>
        </authorList>
    </citation>
    <scope>IDENTIFICATION</scope>
</reference>
<keyword evidence="1" id="KW-1185">Reference proteome</keyword>
<accession>A0AC54Z7T6</accession>
<name>A0AC54Z7T6_ORYAF</name>
<sequence length="766" mass="84289">MEQALEAALECADDLIENAQQRPPTMECLSSERKSLFQKLHDLYVEECEKEPVDVQELRTNVNLLEKLVMRERLSHLVVSLYPGSEGYSLMFSGENKSESETIKLPYEEREFLEYLDAEELPPLLVEYLEKSQVNMFYSGCVIAEVRDYRQCSNTQSPGYQSRHVLLRPTMQTLAQDVHSITNEDSNWTEEDKLALESQLILATAEPLCLDPSVAVTCTANRLLYEKQKMNTHPMKQCFKRCFRSSLNQQPELSDDPPPSPLTPFTSCQERKKRKANQQHDLKISQAGNCVDMWKQSPCDLAMPSRVDVEKHTKMEKFVIPDDSRPIVWAACEKNDDDFLERGAGHQHWTASLAAMQSRDPVLSETIQPCEDDEENDIERSPFLFSIDDHPDLFITGPKAAAETVVSQNQDLVQKEAKCPERISHSSTGSASLSQRSLREEVEQPQTGLVPSSVLSKEVKHLLPPAKLPSSLETSSSVNLSTPQQGRSFLKSPTPSPASKPPVPCQKSSVDLSRVSTLSAAAPSPASSSQRPMVVANTATLKSIDAMGSGHGAEASVSGSKPTLACSPSAKTPAEVNPNGCVPSRVPVPAAVPDAVQAASEAGVSRKINMISFVGPLTLVHLPDGQFFLILQQQKQQRSKSTPQQPAQHLPADPQQPGGQGSAQGSTSQAQAFTIEQALLNNLPKLQHVVPAQTVVLPQLPSVQKKPQRSLPQQRVQIPTDIPQQKPHIQLLKTLQRPVFVTEADKEAGQPRCHQGTGSQSAVLTF</sequence>
<evidence type="ECO:0000313" key="1">
    <source>
        <dbReference type="Proteomes" id="UP000694850"/>
    </source>
</evidence>
<gene>
    <name evidence="2" type="primary">LOC103212513</name>
</gene>
<evidence type="ECO:0000313" key="2">
    <source>
        <dbReference type="RefSeq" id="XP_042639312.1"/>
    </source>
</evidence>